<evidence type="ECO:0000313" key="11">
    <source>
        <dbReference type="EMBL" id="MBC8208252.1"/>
    </source>
</evidence>
<dbReference type="Gene3D" id="3.90.190.20">
    <property type="entry name" value="Mur ligase, C-terminal domain"/>
    <property type="match status" value="1"/>
</dbReference>
<comment type="similarity">
    <text evidence="7">Belongs to the MurCDEF family.</text>
</comment>
<evidence type="ECO:0000256" key="1">
    <source>
        <dbReference type="ARBA" id="ARBA00004496"/>
    </source>
</evidence>
<comment type="caution">
    <text evidence="11">The sequence shown here is derived from an EMBL/GenBank/DDBJ whole genome shotgun (WGS) entry which is preliminary data.</text>
</comment>
<dbReference type="Gene3D" id="3.40.50.720">
    <property type="entry name" value="NAD(P)-binding Rossmann-like Domain"/>
    <property type="match status" value="1"/>
</dbReference>
<dbReference type="Proteomes" id="UP000599024">
    <property type="component" value="Unassembled WGS sequence"/>
</dbReference>
<accession>A0A8J6TDF9</accession>
<comment type="catalytic activity">
    <reaction evidence="7 8">
        <text>UDP-N-acetyl-alpha-D-muramoyl-L-alanine + D-glutamate + ATP = UDP-N-acetyl-alpha-D-muramoyl-L-alanyl-D-glutamate + ADP + phosphate + H(+)</text>
        <dbReference type="Rhea" id="RHEA:16429"/>
        <dbReference type="ChEBI" id="CHEBI:15378"/>
        <dbReference type="ChEBI" id="CHEBI:29986"/>
        <dbReference type="ChEBI" id="CHEBI:30616"/>
        <dbReference type="ChEBI" id="CHEBI:43474"/>
        <dbReference type="ChEBI" id="CHEBI:83898"/>
        <dbReference type="ChEBI" id="CHEBI:83900"/>
        <dbReference type="ChEBI" id="CHEBI:456216"/>
        <dbReference type="EC" id="6.3.2.9"/>
    </reaction>
</comment>
<dbReference type="SUPFAM" id="SSF51984">
    <property type="entry name" value="MurCD N-terminal domain"/>
    <property type="match status" value="1"/>
</dbReference>
<dbReference type="GO" id="GO:0005524">
    <property type="term" value="F:ATP binding"/>
    <property type="evidence" value="ECO:0007669"/>
    <property type="project" value="UniProtKB-UniRule"/>
</dbReference>
<dbReference type="EMBL" id="JACNLK010000032">
    <property type="protein sequence ID" value="MBC8208252.1"/>
    <property type="molecule type" value="Genomic_DNA"/>
</dbReference>
<evidence type="ECO:0000259" key="9">
    <source>
        <dbReference type="Pfam" id="PF02875"/>
    </source>
</evidence>
<dbReference type="PANTHER" id="PTHR43692">
    <property type="entry name" value="UDP-N-ACETYLMURAMOYLALANINE--D-GLUTAMATE LIGASE"/>
    <property type="match status" value="1"/>
</dbReference>
<keyword evidence="7 8" id="KW-0961">Cell wall biogenesis/degradation</keyword>
<dbReference type="NCBIfam" id="TIGR01087">
    <property type="entry name" value="murD"/>
    <property type="match status" value="1"/>
</dbReference>
<dbReference type="Pfam" id="PF02875">
    <property type="entry name" value="Mur_ligase_C"/>
    <property type="match status" value="1"/>
</dbReference>
<evidence type="ECO:0000313" key="12">
    <source>
        <dbReference type="Proteomes" id="UP000599024"/>
    </source>
</evidence>
<dbReference type="InterPro" id="IPR013221">
    <property type="entry name" value="Mur_ligase_cen"/>
</dbReference>
<dbReference type="SUPFAM" id="SSF53244">
    <property type="entry name" value="MurD-like peptide ligases, peptide-binding domain"/>
    <property type="match status" value="1"/>
</dbReference>
<keyword evidence="7 8" id="KW-0131">Cell cycle</keyword>
<dbReference type="AlphaFoldDB" id="A0A8J6TDF9"/>
<dbReference type="InterPro" id="IPR036565">
    <property type="entry name" value="Mur-like_cat_sf"/>
</dbReference>
<evidence type="ECO:0000259" key="10">
    <source>
        <dbReference type="Pfam" id="PF08245"/>
    </source>
</evidence>
<comment type="pathway">
    <text evidence="2 7 8">Cell wall biogenesis; peptidoglycan biosynthesis.</text>
</comment>
<evidence type="ECO:0000256" key="7">
    <source>
        <dbReference type="HAMAP-Rule" id="MF_00639"/>
    </source>
</evidence>
<dbReference type="GO" id="GO:0071555">
    <property type="term" value="P:cell wall organization"/>
    <property type="evidence" value="ECO:0007669"/>
    <property type="project" value="UniProtKB-KW"/>
</dbReference>
<dbReference type="GO" id="GO:0008764">
    <property type="term" value="F:UDP-N-acetylmuramoylalanine-D-glutamate ligase activity"/>
    <property type="evidence" value="ECO:0007669"/>
    <property type="project" value="UniProtKB-UniRule"/>
</dbReference>
<dbReference type="InterPro" id="IPR004101">
    <property type="entry name" value="Mur_ligase_C"/>
</dbReference>
<feature type="domain" description="Mur ligase C-terminal" evidence="9">
    <location>
        <begin position="317"/>
        <end position="429"/>
    </location>
</feature>
<evidence type="ECO:0000256" key="4">
    <source>
        <dbReference type="ARBA" id="ARBA00022598"/>
    </source>
</evidence>
<evidence type="ECO:0000256" key="8">
    <source>
        <dbReference type="RuleBase" id="RU003664"/>
    </source>
</evidence>
<keyword evidence="7 8" id="KW-0573">Peptidoglycan synthesis</keyword>
<keyword evidence="5 7" id="KW-0547">Nucleotide-binding</keyword>
<name>A0A8J6TDF9_9BACT</name>
<evidence type="ECO:0000256" key="6">
    <source>
        <dbReference type="ARBA" id="ARBA00022840"/>
    </source>
</evidence>
<keyword evidence="7 8" id="KW-0133">Cell shape</keyword>
<comment type="function">
    <text evidence="7 8">Cell wall formation. Catalyzes the addition of glutamate to the nucleotide precursor UDP-N-acetylmuramoyl-L-alanine (UMA).</text>
</comment>
<dbReference type="HAMAP" id="MF_00639">
    <property type="entry name" value="MurD"/>
    <property type="match status" value="1"/>
</dbReference>
<keyword evidence="7 8" id="KW-0132">Cell division</keyword>
<dbReference type="SUPFAM" id="SSF53623">
    <property type="entry name" value="MurD-like peptide ligases, catalytic domain"/>
    <property type="match status" value="1"/>
</dbReference>
<dbReference type="GO" id="GO:0008360">
    <property type="term" value="P:regulation of cell shape"/>
    <property type="evidence" value="ECO:0007669"/>
    <property type="project" value="UniProtKB-KW"/>
</dbReference>
<feature type="domain" description="Mur ligase central" evidence="10">
    <location>
        <begin position="119"/>
        <end position="295"/>
    </location>
</feature>
<feature type="binding site" evidence="7">
    <location>
        <begin position="121"/>
        <end position="127"/>
    </location>
    <ligand>
        <name>ATP</name>
        <dbReference type="ChEBI" id="CHEBI:30616"/>
    </ligand>
</feature>
<dbReference type="PANTHER" id="PTHR43692:SF1">
    <property type="entry name" value="UDP-N-ACETYLMURAMOYLALANINE--D-GLUTAMATE LIGASE"/>
    <property type="match status" value="1"/>
</dbReference>
<dbReference type="GO" id="GO:0005737">
    <property type="term" value="C:cytoplasm"/>
    <property type="evidence" value="ECO:0007669"/>
    <property type="project" value="UniProtKB-SubCell"/>
</dbReference>
<reference evidence="11 12" key="1">
    <citation type="submission" date="2020-08" db="EMBL/GenBank/DDBJ databases">
        <title>Bridging the membrane lipid divide: bacteria of the FCB group superphylum have the potential to synthesize archaeal ether lipids.</title>
        <authorList>
            <person name="Villanueva L."/>
            <person name="Von Meijenfeldt F.A.B."/>
            <person name="Westbye A.B."/>
            <person name="Yadav S."/>
            <person name="Hopmans E.C."/>
            <person name="Dutilh B.E."/>
            <person name="Sinninghe Damste J.S."/>
        </authorList>
    </citation>
    <scope>NUCLEOTIDE SEQUENCE [LARGE SCALE GENOMIC DNA]</scope>
    <source>
        <strain evidence="11">NIOZ-UU81</strain>
    </source>
</reference>
<dbReference type="Gene3D" id="3.40.1190.10">
    <property type="entry name" value="Mur-like, catalytic domain"/>
    <property type="match status" value="1"/>
</dbReference>
<dbReference type="EC" id="6.3.2.9" evidence="7 8"/>
<dbReference type="InterPro" id="IPR005762">
    <property type="entry name" value="MurD"/>
</dbReference>
<dbReference type="Pfam" id="PF21799">
    <property type="entry name" value="MurD-like_N"/>
    <property type="match status" value="1"/>
</dbReference>
<dbReference type="UniPathway" id="UPA00219"/>
<keyword evidence="3 7" id="KW-0963">Cytoplasm</keyword>
<organism evidence="11 12">
    <name type="scientific">Candidatus Desulfatifera sulfidica</name>
    <dbReference type="NCBI Taxonomy" id="2841691"/>
    <lineage>
        <taxon>Bacteria</taxon>
        <taxon>Pseudomonadati</taxon>
        <taxon>Thermodesulfobacteriota</taxon>
        <taxon>Desulfobulbia</taxon>
        <taxon>Desulfobulbales</taxon>
        <taxon>Desulfobulbaceae</taxon>
        <taxon>Candidatus Desulfatifera</taxon>
    </lineage>
</organism>
<dbReference type="Pfam" id="PF08245">
    <property type="entry name" value="Mur_ligase_M"/>
    <property type="match status" value="1"/>
</dbReference>
<evidence type="ECO:0000256" key="3">
    <source>
        <dbReference type="ARBA" id="ARBA00022490"/>
    </source>
</evidence>
<keyword evidence="4 7" id="KW-0436">Ligase</keyword>
<dbReference type="GO" id="GO:0009252">
    <property type="term" value="P:peptidoglycan biosynthetic process"/>
    <property type="evidence" value="ECO:0007669"/>
    <property type="project" value="UniProtKB-UniRule"/>
</dbReference>
<comment type="subcellular location">
    <subcellularLocation>
        <location evidence="1 7 8">Cytoplasm</location>
    </subcellularLocation>
</comment>
<dbReference type="GO" id="GO:0051301">
    <property type="term" value="P:cell division"/>
    <property type="evidence" value="ECO:0007669"/>
    <property type="project" value="UniProtKB-KW"/>
</dbReference>
<evidence type="ECO:0000256" key="5">
    <source>
        <dbReference type="ARBA" id="ARBA00022741"/>
    </source>
</evidence>
<protein>
    <recommendedName>
        <fullName evidence="7 8">UDP-N-acetylmuramoylalanine--D-glutamate ligase</fullName>
        <ecNumber evidence="7 8">6.3.2.9</ecNumber>
    </recommendedName>
    <alternativeName>
        <fullName evidence="7">D-glutamic acid-adding enzyme</fullName>
    </alternativeName>
    <alternativeName>
        <fullName evidence="7">UDP-N-acetylmuramoyl-L-alanyl-D-glutamate synthetase</fullName>
    </alternativeName>
</protein>
<gene>
    <name evidence="7 11" type="primary">murD</name>
    <name evidence="11" type="ORF">H8E79_03670</name>
</gene>
<evidence type="ECO:0000256" key="2">
    <source>
        <dbReference type="ARBA" id="ARBA00004752"/>
    </source>
</evidence>
<dbReference type="InterPro" id="IPR036615">
    <property type="entry name" value="Mur_ligase_C_dom_sf"/>
</dbReference>
<sequence length="468" mass="49372">MTVDLKNIQPKTVAVIGLGVSGRGAVRYFSRLGSRVLVSDSRAPQDVAADELAFLTEYGVETEFAGHDLTFLAQADLVIVSPGVPFHLPVLNELRGRGIPVLGELAVVTPLITVPIVAITGTNGKTTVTELITALLQTAGRKVFVGGNIGRSLFDYLVDEEQADCLVLEVSSFQLEAAGSFCPRVALLLNITPDHLDRHGDMAGYMAAKMQIFAHQKDGDVAIVSADDARCRQLLTQIQTADLQLFGHGSDCMAYVAENDVVHIGGENQEDYQLSGTRLAGKTGLLNMSAAILAARSLGCEPADIRRGLAAFAPGAHRLARVAEVNGVVYYDDSKATNTGAVLAALDNFSSGVILIAGGRDKGDDYTLLQPAMSGKVRLLILIGEAAGQIFAAVGGQVETKFADSMQQAVKFAAELAQAGDTVLLSPACASFDMYDSYAHRGRAFQDAVKEVAGYRTESVLAVAAGAK</sequence>
<proteinExistence type="inferred from homology"/>
<keyword evidence="6 7" id="KW-0067">ATP-binding</keyword>